<dbReference type="InterPro" id="IPR023829">
    <property type="entry name" value="PGA_PgaD"/>
</dbReference>
<dbReference type="RefSeq" id="WP_260748178.1">
    <property type="nucleotide sequence ID" value="NZ_CP092109.1"/>
</dbReference>
<keyword evidence="1" id="KW-0812">Transmembrane</keyword>
<feature type="transmembrane region" description="Helical" evidence="1">
    <location>
        <begin position="21"/>
        <end position="47"/>
    </location>
</feature>
<protein>
    <submittedName>
        <fullName evidence="2">Poly-beta-1,6-N-acetyl-D-glucosamine biosynthesis protein PgaD</fullName>
    </submittedName>
</protein>
<accession>A0ABY5ZKY9</accession>
<sequence>MKPPIIENPRGATRTQRYGQGLLTAVFWVILVLLLRPLLTLGAWLVGGHLLFQTLGQSGGLSGIFRVPFVYLLVVALIGVVLIGWATYNLLRFRNNERRTRQPDPVTAAQLAGFFGVAEAKVRHWQGSRRIVMSHDELGRPGEG</sequence>
<keyword evidence="3" id="KW-1185">Reference proteome</keyword>
<proteinExistence type="predicted"/>
<dbReference type="EMBL" id="CP092109">
    <property type="protein sequence ID" value="UWZ79827.1"/>
    <property type="molecule type" value="Genomic_DNA"/>
</dbReference>
<evidence type="ECO:0000313" key="2">
    <source>
        <dbReference type="EMBL" id="UWZ79827.1"/>
    </source>
</evidence>
<reference evidence="2" key="1">
    <citation type="journal article" date="2022" name="Environ. Microbiol.">
        <title>Geoalkalibacter halelectricus SAP #1 sp. nov. possessing extracellular electron transfer and mineral#reducing capabilities from a haloalkaline environment.</title>
        <authorList>
            <person name="Yadav S."/>
            <person name="Singh R."/>
            <person name="Sundharam S.S."/>
            <person name="Chaudhary S."/>
            <person name="Krishnamurthi S."/>
            <person name="Patil S.A."/>
        </authorList>
    </citation>
    <scope>NUCLEOTIDE SEQUENCE</scope>
    <source>
        <strain evidence="2">SAP-1</strain>
    </source>
</reference>
<organism evidence="2 3">
    <name type="scientific">Geoalkalibacter halelectricus</name>
    <dbReference type="NCBI Taxonomy" id="2847045"/>
    <lineage>
        <taxon>Bacteria</taxon>
        <taxon>Pseudomonadati</taxon>
        <taxon>Thermodesulfobacteriota</taxon>
        <taxon>Desulfuromonadia</taxon>
        <taxon>Desulfuromonadales</taxon>
        <taxon>Geoalkalibacteraceae</taxon>
        <taxon>Geoalkalibacter</taxon>
    </lineage>
</organism>
<dbReference type="Pfam" id="PF13994">
    <property type="entry name" value="PgaD"/>
    <property type="match status" value="1"/>
</dbReference>
<dbReference type="NCBIfam" id="TIGR03940">
    <property type="entry name" value="PGA_PgaD"/>
    <property type="match status" value="1"/>
</dbReference>
<keyword evidence="1" id="KW-0472">Membrane</keyword>
<dbReference type="Proteomes" id="UP001060414">
    <property type="component" value="Chromosome"/>
</dbReference>
<feature type="transmembrane region" description="Helical" evidence="1">
    <location>
        <begin position="67"/>
        <end position="91"/>
    </location>
</feature>
<name>A0ABY5ZKY9_9BACT</name>
<keyword evidence="1" id="KW-1133">Transmembrane helix</keyword>
<evidence type="ECO:0000313" key="3">
    <source>
        <dbReference type="Proteomes" id="UP001060414"/>
    </source>
</evidence>
<evidence type="ECO:0000256" key="1">
    <source>
        <dbReference type="SAM" id="Phobius"/>
    </source>
</evidence>
<gene>
    <name evidence="2" type="primary">pgaD</name>
    <name evidence="2" type="ORF">L9S41_00160</name>
</gene>